<feature type="transmembrane region" description="Helical" evidence="2">
    <location>
        <begin position="70"/>
        <end position="93"/>
    </location>
</feature>
<organism evidence="3 4">
    <name type="scientific">Arthrobacter hankyongi</name>
    <dbReference type="NCBI Taxonomy" id="2904801"/>
    <lineage>
        <taxon>Bacteria</taxon>
        <taxon>Bacillati</taxon>
        <taxon>Actinomycetota</taxon>
        <taxon>Actinomycetes</taxon>
        <taxon>Micrococcales</taxon>
        <taxon>Micrococcaceae</taxon>
        <taxon>Arthrobacter</taxon>
    </lineage>
</organism>
<keyword evidence="4" id="KW-1185">Reference proteome</keyword>
<dbReference type="Gene3D" id="3.10.350.10">
    <property type="entry name" value="LysM domain"/>
    <property type="match status" value="1"/>
</dbReference>
<dbReference type="Proteomes" id="UP001165368">
    <property type="component" value="Unassembled WGS sequence"/>
</dbReference>
<evidence type="ECO:0000313" key="4">
    <source>
        <dbReference type="Proteomes" id="UP001165368"/>
    </source>
</evidence>
<feature type="compositionally biased region" description="Basic residues" evidence="1">
    <location>
        <begin position="13"/>
        <end position="22"/>
    </location>
</feature>
<dbReference type="InterPro" id="IPR018392">
    <property type="entry name" value="LysM"/>
</dbReference>
<feature type="region of interest" description="Disordered" evidence="1">
    <location>
        <begin position="1"/>
        <end position="22"/>
    </location>
</feature>
<evidence type="ECO:0000256" key="2">
    <source>
        <dbReference type="SAM" id="Phobius"/>
    </source>
</evidence>
<accession>A0ABS9L7T5</accession>
<evidence type="ECO:0000313" key="3">
    <source>
        <dbReference type="EMBL" id="MCG2622729.1"/>
    </source>
</evidence>
<keyword evidence="2" id="KW-0472">Membrane</keyword>
<comment type="caution">
    <text evidence="3">The sequence shown here is derived from an EMBL/GenBank/DDBJ whole genome shotgun (WGS) entry which is preliminary data.</text>
</comment>
<evidence type="ECO:0000256" key="1">
    <source>
        <dbReference type="SAM" id="MobiDB-lite"/>
    </source>
</evidence>
<feature type="compositionally biased region" description="Low complexity" evidence="1">
    <location>
        <begin position="142"/>
        <end position="158"/>
    </location>
</feature>
<proteinExistence type="predicted"/>
<feature type="region of interest" description="Disordered" evidence="1">
    <location>
        <begin position="142"/>
        <end position="214"/>
    </location>
</feature>
<gene>
    <name evidence="3" type="ORF">LVY72_12535</name>
</gene>
<feature type="transmembrane region" description="Helical" evidence="2">
    <location>
        <begin position="30"/>
        <end position="50"/>
    </location>
</feature>
<dbReference type="InterPro" id="IPR036779">
    <property type="entry name" value="LysM_dom_sf"/>
</dbReference>
<keyword evidence="2" id="KW-0812">Transmembrane</keyword>
<protein>
    <submittedName>
        <fullName evidence="3">LysM peptidoglycan-binding domain-containing protein</fullName>
    </submittedName>
</protein>
<dbReference type="RefSeq" id="WP_237821315.1">
    <property type="nucleotide sequence ID" value="NZ_JAKLTQ010000008.1"/>
</dbReference>
<reference evidence="3" key="1">
    <citation type="submission" date="2022-01" db="EMBL/GenBank/DDBJ databases">
        <authorList>
            <person name="Jo J.-H."/>
            <person name="Im W.-T."/>
        </authorList>
    </citation>
    <scope>NUCLEOTIDE SEQUENCE</scope>
    <source>
        <strain evidence="3">I2-34</strain>
    </source>
</reference>
<dbReference type="EMBL" id="JAKLTQ010000008">
    <property type="protein sequence ID" value="MCG2622729.1"/>
    <property type="molecule type" value="Genomic_DNA"/>
</dbReference>
<dbReference type="CDD" id="cd00118">
    <property type="entry name" value="LysM"/>
    <property type="match status" value="1"/>
</dbReference>
<name>A0ABS9L7T5_9MICC</name>
<sequence length="271" mass="27358">MTAAQSGPDRQAARTRRTGAVRPRLRRGDAAIAVLLPACGAALAWAGWLITRSGRNGAALPWHSYSELLGLAAAAAGLAVLAWCGLGLLLAVAASVLHRLGHARLAAVSFAASPAFLRRLVVAVLGLHLLAAPASHASVPAAGSGAAVPAADPSVPDGRPADPYFAVPDRSGAGHTGGVVDPSWQPRSPAPSPGLLAGHAPDAGRQSGPGTVTVRTGDTLWGIAARDLGSLATDAEIARHWPRWYAGNRGTIGADPAQLLPGQILTPPSKG</sequence>
<keyword evidence="2" id="KW-1133">Transmembrane helix</keyword>